<protein>
    <submittedName>
        <fullName evidence="5">Gfo/Idh/MocA family oxidoreductase</fullName>
    </submittedName>
</protein>
<dbReference type="Gene3D" id="3.40.50.720">
    <property type="entry name" value="NAD(P)-binding Rossmann-like Domain"/>
    <property type="match status" value="1"/>
</dbReference>
<dbReference type="Pfam" id="PF22725">
    <property type="entry name" value="GFO_IDH_MocA_C3"/>
    <property type="match status" value="1"/>
</dbReference>
<reference evidence="5" key="1">
    <citation type="submission" date="2020-10" db="EMBL/GenBank/DDBJ databases">
        <authorList>
            <person name="Gilroy R."/>
        </authorList>
    </citation>
    <scope>NUCLEOTIDE SEQUENCE</scope>
    <source>
        <strain evidence="5">CHK158-818</strain>
    </source>
</reference>
<feature type="signal peptide" evidence="2">
    <location>
        <begin position="1"/>
        <end position="24"/>
    </location>
</feature>
<dbReference type="PANTHER" id="PTHR43818:SF11">
    <property type="entry name" value="BCDNA.GH03377"/>
    <property type="match status" value="1"/>
</dbReference>
<evidence type="ECO:0000256" key="2">
    <source>
        <dbReference type="SAM" id="SignalP"/>
    </source>
</evidence>
<keyword evidence="1" id="KW-0560">Oxidoreductase</keyword>
<dbReference type="Pfam" id="PF01408">
    <property type="entry name" value="GFO_IDH_MocA"/>
    <property type="match status" value="1"/>
</dbReference>
<dbReference type="GO" id="GO:0016491">
    <property type="term" value="F:oxidoreductase activity"/>
    <property type="evidence" value="ECO:0007669"/>
    <property type="project" value="UniProtKB-KW"/>
</dbReference>
<dbReference type="InterPro" id="IPR000683">
    <property type="entry name" value="Gfo/Idh/MocA-like_OxRdtase_N"/>
</dbReference>
<accession>A0A9D1SC54</accession>
<evidence type="ECO:0000259" key="4">
    <source>
        <dbReference type="Pfam" id="PF22725"/>
    </source>
</evidence>
<dbReference type="InterPro" id="IPR050463">
    <property type="entry name" value="Gfo/Idh/MocA_oxidrdct_glycsds"/>
</dbReference>
<dbReference type="SUPFAM" id="SSF51735">
    <property type="entry name" value="NAD(P)-binding Rossmann-fold domains"/>
    <property type="match status" value="1"/>
</dbReference>
<dbReference type="SUPFAM" id="SSF55347">
    <property type="entry name" value="Glyceraldehyde-3-phosphate dehydrogenase-like, C-terminal domain"/>
    <property type="match status" value="1"/>
</dbReference>
<evidence type="ECO:0000313" key="6">
    <source>
        <dbReference type="Proteomes" id="UP000824112"/>
    </source>
</evidence>
<dbReference type="InterPro" id="IPR055170">
    <property type="entry name" value="GFO_IDH_MocA-like_dom"/>
</dbReference>
<dbReference type="PANTHER" id="PTHR43818">
    <property type="entry name" value="BCDNA.GH03377"/>
    <property type="match status" value="1"/>
</dbReference>
<gene>
    <name evidence="5" type="ORF">IAB03_02675</name>
</gene>
<dbReference type="AlphaFoldDB" id="A0A9D1SC54"/>
<dbReference type="Gene3D" id="3.30.360.10">
    <property type="entry name" value="Dihydrodipicolinate Reductase, domain 2"/>
    <property type="match status" value="1"/>
</dbReference>
<evidence type="ECO:0000313" key="5">
    <source>
        <dbReference type="EMBL" id="HIU54695.1"/>
    </source>
</evidence>
<feature type="domain" description="GFO/IDH/MocA-like oxidoreductase" evidence="4">
    <location>
        <begin position="166"/>
        <end position="289"/>
    </location>
</feature>
<dbReference type="Proteomes" id="UP000824112">
    <property type="component" value="Unassembled WGS sequence"/>
</dbReference>
<dbReference type="InterPro" id="IPR036291">
    <property type="entry name" value="NAD(P)-bd_dom_sf"/>
</dbReference>
<comment type="caution">
    <text evidence="5">The sequence shown here is derived from an EMBL/GenBank/DDBJ whole genome shotgun (WGS) entry which is preliminary data.</text>
</comment>
<evidence type="ECO:0000259" key="3">
    <source>
        <dbReference type="Pfam" id="PF01408"/>
    </source>
</evidence>
<dbReference type="GO" id="GO:0000166">
    <property type="term" value="F:nucleotide binding"/>
    <property type="evidence" value="ECO:0007669"/>
    <property type="project" value="InterPro"/>
</dbReference>
<feature type="chain" id="PRO_5038781455" evidence="2">
    <location>
        <begin position="25"/>
        <end position="368"/>
    </location>
</feature>
<keyword evidence="2" id="KW-0732">Signal</keyword>
<proteinExistence type="predicted"/>
<reference evidence="5" key="2">
    <citation type="journal article" date="2021" name="PeerJ">
        <title>Extensive microbial diversity within the chicken gut microbiome revealed by metagenomics and culture.</title>
        <authorList>
            <person name="Gilroy R."/>
            <person name="Ravi A."/>
            <person name="Getino M."/>
            <person name="Pursley I."/>
            <person name="Horton D.L."/>
            <person name="Alikhan N.F."/>
            <person name="Baker D."/>
            <person name="Gharbi K."/>
            <person name="Hall N."/>
            <person name="Watson M."/>
            <person name="Adriaenssens E.M."/>
            <person name="Foster-Nyarko E."/>
            <person name="Jarju S."/>
            <person name="Secka A."/>
            <person name="Antonio M."/>
            <person name="Oren A."/>
            <person name="Chaudhuri R.R."/>
            <person name="La Ragione R."/>
            <person name="Hildebrand F."/>
            <person name="Pallen M.J."/>
        </authorList>
    </citation>
    <scope>NUCLEOTIDE SEQUENCE</scope>
    <source>
        <strain evidence="5">CHK158-818</strain>
    </source>
</reference>
<organism evidence="5 6">
    <name type="scientific">Candidatus Gallibacteroides avistercoris</name>
    <dbReference type="NCBI Taxonomy" id="2840833"/>
    <lineage>
        <taxon>Bacteria</taxon>
        <taxon>Pseudomonadati</taxon>
        <taxon>Bacteroidota</taxon>
        <taxon>Bacteroidia</taxon>
        <taxon>Bacteroidales</taxon>
        <taxon>Bacteroidaceae</taxon>
        <taxon>Bacteroidaceae incertae sedis</taxon>
        <taxon>Candidatus Gallibacteroides</taxon>
    </lineage>
</organism>
<dbReference type="EMBL" id="DVNA01000059">
    <property type="protein sequence ID" value="HIU54695.1"/>
    <property type="molecule type" value="Genomic_DNA"/>
</dbReference>
<sequence length="368" mass="41081">MKTHPVLLTLLVWMLGWMGTASFAQQPTAPLRLAVAGVAHGHLNDVISRMNRGDFTVVGVYEKNDQLREKNGLSRRLDASLFYADLETMLDQTKPEAVVAYGSIFDHLEVVEACAPRGIHVMVEKPLAVNLKHAKRMAQLARKHNILLLTNYETSWYSSNHEAFRLIHEEGAIGNITRMLVYDGHQGPFEIGCGKEFTDWLTDPVQNGGGAIIDFGCYGANLATWMLNGARPVSVYAVTNHQKPGKYPNVDDDATIVVQYPNVTVQIMPSWNWPMNRKDMHIYGSQGYIYQSTSSRMTLFRDGKEQPVKPATLKAPYNDSFYYLKAAVRGEITVKPTDLASLENNLIVVEILDAAVKSAKKGKPIFLK</sequence>
<evidence type="ECO:0000256" key="1">
    <source>
        <dbReference type="ARBA" id="ARBA00023002"/>
    </source>
</evidence>
<feature type="domain" description="Gfo/Idh/MocA-like oxidoreductase N-terminal" evidence="3">
    <location>
        <begin position="34"/>
        <end position="151"/>
    </location>
</feature>
<name>A0A9D1SC54_9BACT</name>